<dbReference type="NCBIfam" id="NF003764">
    <property type="entry name" value="PRK05355.1"/>
    <property type="match status" value="1"/>
</dbReference>
<feature type="domain" description="Aminotransferase class V" evidence="11">
    <location>
        <begin position="22"/>
        <end position="326"/>
    </location>
</feature>
<accession>A0A1X6P2N0</accession>
<keyword evidence="5" id="KW-0032">Aminotransferase</keyword>
<evidence type="ECO:0000256" key="8">
    <source>
        <dbReference type="ARBA" id="ARBA00022898"/>
    </source>
</evidence>
<dbReference type="PIRSF" id="PIRSF000525">
    <property type="entry name" value="SerC"/>
    <property type="match status" value="1"/>
</dbReference>
<dbReference type="InterPro" id="IPR000192">
    <property type="entry name" value="Aminotrans_V_dom"/>
</dbReference>
<keyword evidence="7" id="KW-0808">Transferase</keyword>
<dbReference type="InterPro" id="IPR015421">
    <property type="entry name" value="PyrdxlP-dep_Trfase_major"/>
</dbReference>
<evidence type="ECO:0000313" key="12">
    <source>
        <dbReference type="EMBL" id="OSX74903.1"/>
    </source>
</evidence>
<evidence type="ECO:0000256" key="10">
    <source>
        <dbReference type="ARBA" id="ARBA00049007"/>
    </source>
</evidence>
<keyword evidence="13" id="KW-1185">Reference proteome</keyword>
<comment type="catalytic activity">
    <reaction evidence="10">
        <text>O-phospho-L-serine + 2-oxoglutarate = 3-phosphooxypyruvate + L-glutamate</text>
        <dbReference type="Rhea" id="RHEA:14329"/>
        <dbReference type="ChEBI" id="CHEBI:16810"/>
        <dbReference type="ChEBI" id="CHEBI:18110"/>
        <dbReference type="ChEBI" id="CHEBI:29985"/>
        <dbReference type="ChEBI" id="CHEBI:57524"/>
        <dbReference type="EC" id="2.6.1.52"/>
    </reaction>
</comment>
<reference evidence="12 13" key="1">
    <citation type="submission" date="2017-03" db="EMBL/GenBank/DDBJ databases">
        <title>WGS assembly of Porphyra umbilicalis.</title>
        <authorList>
            <person name="Brawley S.H."/>
            <person name="Blouin N.A."/>
            <person name="Ficko-Blean E."/>
            <person name="Wheeler G.L."/>
            <person name="Lohr M."/>
            <person name="Goodson H.V."/>
            <person name="Jenkins J.W."/>
            <person name="Blaby-Haas C.E."/>
            <person name="Helliwell K.E."/>
            <person name="Chan C."/>
            <person name="Marriage T."/>
            <person name="Bhattacharya D."/>
            <person name="Klein A.S."/>
            <person name="Badis Y."/>
            <person name="Brodie J."/>
            <person name="Cao Y."/>
            <person name="Collen J."/>
            <person name="Dittami S.M."/>
            <person name="Gachon C.M."/>
            <person name="Green B.R."/>
            <person name="Karpowicz S."/>
            <person name="Kim J.W."/>
            <person name="Kudahl U."/>
            <person name="Lin S."/>
            <person name="Michel G."/>
            <person name="Mittag M."/>
            <person name="Olson B.J."/>
            <person name="Pangilinan J."/>
            <person name="Peng Y."/>
            <person name="Qiu H."/>
            <person name="Shu S."/>
            <person name="Singer J.T."/>
            <person name="Smith A.G."/>
            <person name="Sprecher B.N."/>
            <person name="Wagner V."/>
            <person name="Wang W."/>
            <person name="Wang Z.-Y."/>
            <person name="Yan J."/>
            <person name="Yarish C."/>
            <person name="Zoeuner-Riek S."/>
            <person name="Zhuang Y."/>
            <person name="Zou Y."/>
            <person name="Lindquist E.A."/>
            <person name="Grimwood J."/>
            <person name="Barry K."/>
            <person name="Rokhsar D.S."/>
            <person name="Schmutz J."/>
            <person name="Stiller J.W."/>
            <person name="Grossman A.R."/>
            <person name="Prochnik S.E."/>
        </authorList>
    </citation>
    <scope>NUCLEOTIDE SEQUENCE [LARGE SCALE GENOMIC DNA]</scope>
    <source>
        <strain evidence="12">4086291</strain>
    </source>
</reference>
<sequence>MGKGANSMGVKFDDSLSKRAHNFSAGPACLPESVMRTAAAEFCDYGGSGIGMMELSHRDAGGPVQNAMSQAAEDLRSLLSIPDAYHVLFMQGGAHGQFAAVPLNLLGDKKQADYLNTGFWSQRAMKEAARYCDVRLAYDGTVDNFTKLPSASTWDISPDSAYVHVCANETIHGVELLEDPVLPAGSPPLVADFTSTLLSRPVDVSKYGLIYASGGKNLGPAGFTVVIVRDDLLDRASPLCPSVLSYKLSAESKPVPSLYNTPPTYLIYMCGLVLQDLKDLGGLRAVQKRVRRRSDQIYSLIEASNSFYTLKNVDKPVRSMMNIPFRVKDGLVDGLEEAFCRESEASGIYQLFCHPLFPGLRVTLYNGVPDEAVNALYRFMVKFMADHVDSADRHAVPHHTPQVIPNRHALC</sequence>
<dbReference type="Gene3D" id="3.90.1150.10">
    <property type="entry name" value="Aspartate Aminotransferase, domain 1"/>
    <property type="match status" value="1"/>
</dbReference>
<evidence type="ECO:0000256" key="2">
    <source>
        <dbReference type="ARBA" id="ARBA00005099"/>
    </source>
</evidence>
<dbReference type="GO" id="GO:0005737">
    <property type="term" value="C:cytoplasm"/>
    <property type="evidence" value="ECO:0007669"/>
    <property type="project" value="TreeGrafter"/>
</dbReference>
<dbReference type="PANTHER" id="PTHR43247">
    <property type="entry name" value="PHOSPHOSERINE AMINOTRANSFERASE"/>
    <property type="match status" value="1"/>
</dbReference>
<dbReference type="EMBL" id="KV918925">
    <property type="protein sequence ID" value="OSX74903.1"/>
    <property type="molecule type" value="Genomic_DNA"/>
</dbReference>
<dbReference type="GO" id="GO:0006564">
    <property type="term" value="P:L-serine biosynthetic process"/>
    <property type="evidence" value="ECO:0007669"/>
    <property type="project" value="UniProtKB-KW"/>
</dbReference>
<dbReference type="GO" id="GO:0004648">
    <property type="term" value="F:O-phospho-L-serine:2-oxoglutarate aminotransferase activity"/>
    <property type="evidence" value="ECO:0007669"/>
    <property type="project" value="UniProtKB-EC"/>
</dbReference>
<gene>
    <name evidence="12" type="ORF">BU14_0262s0020</name>
</gene>
<organism evidence="12 13">
    <name type="scientific">Porphyra umbilicalis</name>
    <name type="common">Purple laver</name>
    <name type="synonym">Red alga</name>
    <dbReference type="NCBI Taxonomy" id="2786"/>
    <lineage>
        <taxon>Eukaryota</taxon>
        <taxon>Rhodophyta</taxon>
        <taxon>Bangiophyceae</taxon>
        <taxon>Bangiales</taxon>
        <taxon>Bangiaceae</taxon>
        <taxon>Porphyra</taxon>
    </lineage>
</organism>
<dbReference type="InterPro" id="IPR015424">
    <property type="entry name" value="PyrdxlP-dep_Trfase"/>
</dbReference>
<dbReference type="EC" id="2.6.1.52" evidence="4"/>
<evidence type="ECO:0000256" key="3">
    <source>
        <dbReference type="ARBA" id="ARBA00006904"/>
    </source>
</evidence>
<dbReference type="Gene3D" id="3.40.640.10">
    <property type="entry name" value="Type I PLP-dependent aspartate aminotransferase-like (Major domain)"/>
    <property type="match status" value="1"/>
</dbReference>
<dbReference type="SUPFAM" id="SSF53383">
    <property type="entry name" value="PLP-dependent transferases"/>
    <property type="match status" value="1"/>
</dbReference>
<evidence type="ECO:0000313" key="13">
    <source>
        <dbReference type="Proteomes" id="UP000218209"/>
    </source>
</evidence>
<evidence type="ECO:0000256" key="6">
    <source>
        <dbReference type="ARBA" id="ARBA00022605"/>
    </source>
</evidence>
<keyword evidence="6" id="KW-0028">Amino-acid biosynthesis</keyword>
<evidence type="ECO:0000256" key="7">
    <source>
        <dbReference type="ARBA" id="ARBA00022679"/>
    </source>
</evidence>
<protein>
    <recommendedName>
        <fullName evidence="4">phosphoserine transaminase</fullName>
        <ecNumber evidence="4">2.6.1.52</ecNumber>
    </recommendedName>
</protein>
<comment type="pathway">
    <text evidence="2">Amino-acid biosynthesis; L-serine biosynthesis; L-serine from 3-phospho-D-glycerate: step 2/3.</text>
</comment>
<dbReference type="HAMAP" id="MF_00160">
    <property type="entry name" value="SerC_aminotrans_5"/>
    <property type="match status" value="1"/>
</dbReference>
<dbReference type="GO" id="GO:0030170">
    <property type="term" value="F:pyridoxal phosphate binding"/>
    <property type="evidence" value="ECO:0007669"/>
    <property type="project" value="TreeGrafter"/>
</dbReference>
<dbReference type="AlphaFoldDB" id="A0A1X6P2N0"/>
<dbReference type="UniPathway" id="UPA00135">
    <property type="reaction ID" value="UER00197"/>
</dbReference>
<keyword evidence="9" id="KW-0718">Serine biosynthesis</keyword>
<dbReference type="InterPro" id="IPR022278">
    <property type="entry name" value="Pser_aminoTfrase"/>
</dbReference>
<dbReference type="InterPro" id="IPR015422">
    <property type="entry name" value="PyrdxlP-dep_Trfase_small"/>
</dbReference>
<dbReference type="Pfam" id="PF00266">
    <property type="entry name" value="Aminotran_5"/>
    <property type="match status" value="1"/>
</dbReference>
<dbReference type="PANTHER" id="PTHR43247:SF1">
    <property type="entry name" value="PHOSPHOSERINE AMINOTRANSFERASE"/>
    <property type="match status" value="1"/>
</dbReference>
<name>A0A1X6P2N0_PORUM</name>
<dbReference type="OrthoDB" id="1703350at2759"/>
<keyword evidence="8" id="KW-0663">Pyridoxal phosphate</keyword>
<dbReference type="Proteomes" id="UP000218209">
    <property type="component" value="Unassembled WGS sequence"/>
</dbReference>
<evidence type="ECO:0000259" key="11">
    <source>
        <dbReference type="Pfam" id="PF00266"/>
    </source>
</evidence>
<evidence type="ECO:0000256" key="1">
    <source>
        <dbReference type="ARBA" id="ARBA00001933"/>
    </source>
</evidence>
<evidence type="ECO:0000256" key="5">
    <source>
        <dbReference type="ARBA" id="ARBA00022576"/>
    </source>
</evidence>
<dbReference type="FunFam" id="3.40.640.10:FF:000010">
    <property type="entry name" value="Phosphoserine aminotransferase"/>
    <property type="match status" value="1"/>
</dbReference>
<comment type="similarity">
    <text evidence="3">Belongs to the class-V pyridoxal-phosphate-dependent aminotransferase family. SerC subfamily.</text>
</comment>
<proteinExistence type="inferred from homology"/>
<evidence type="ECO:0000256" key="9">
    <source>
        <dbReference type="ARBA" id="ARBA00023299"/>
    </source>
</evidence>
<evidence type="ECO:0000256" key="4">
    <source>
        <dbReference type="ARBA" id="ARBA00013030"/>
    </source>
</evidence>
<comment type="cofactor">
    <cofactor evidence="1">
        <name>pyridoxal 5'-phosphate</name>
        <dbReference type="ChEBI" id="CHEBI:597326"/>
    </cofactor>
</comment>